<evidence type="ECO:0000313" key="2">
    <source>
        <dbReference type="WBParaSite" id="PDA_v2.g27345.t1"/>
    </source>
</evidence>
<evidence type="ECO:0000313" key="1">
    <source>
        <dbReference type="Proteomes" id="UP000887578"/>
    </source>
</evidence>
<sequence>MIPQSEHPKIIHQEKHFDVFFNGPETFTLFEIHDISFLSNLVNDENINKNDNRLLKRFINEATKLNSNNAKTAVIPIQYSKTKNSGQYSTKLTLQNLTKPIKDKIYDFGEYANLDISNKGFTIIYEVAKNNGIQLPAIQELIENRERVFAENKNCWNNSFSTKDNFCFLIQNPIHFVGESCFISKLIDELIFIGKLFLHPDFPPELAFF</sequence>
<accession>A0A914Q780</accession>
<reference evidence="2" key="1">
    <citation type="submission" date="2022-11" db="UniProtKB">
        <authorList>
            <consortium name="WormBaseParasite"/>
        </authorList>
    </citation>
    <scope>IDENTIFICATION</scope>
</reference>
<dbReference type="WBParaSite" id="PDA_v2.g27345.t1">
    <property type="protein sequence ID" value="PDA_v2.g27345.t1"/>
    <property type="gene ID" value="PDA_v2.g27345"/>
</dbReference>
<proteinExistence type="predicted"/>
<protein>
    <submittedName>
        <fullName evidence="2">Uncharacterized protein</fullName>
    </submittedName>
</protein>
<dbReference type="AlphaFoldDB" id="A0A914Q780"/>
<name>A0A914Q780_9BILA</name>
<dbReference type="Proteomes" id="UP000887578">
    <property type="component" value="Unplaced"/>
</dbReference>
<organism evidence="1 2">
    <name type="scientific">Panagrolaimus davidi</name>
    <dbReference type="NCBI Taxonomy" id="227884"/>
    <lineage>
        <taxon>Eukaryota</taxon>
        <taxon>Metazoa</taxon>
        <taxon>Ecdysozoa</taxon>
        <taxon>Nematoda</taxon>
        <taxon>Chromadorea</taxon>
        <taxon>Rhabditida</taxon>
        <taxon>Tylenchina</taxon>
        <taxon>Panagrolaimomorpha</taxon>
        <taxon>Panagrolaimoidea</taxon>
        <taxon>Panagrolaimidae</taxon>
        <taxon>Panagrolaimus</taxon>
    </lineage>
</organism>
<keyword evidence="1" id="KW-1185">Reference proteome</keyword>